<dbReference type="PANTHER" id="PTHR11913">
    <property type="entry name" value="COFILIN-RELATED"/>
    <property type="match status" value="1"/>
</dbReference>
<comment type="caution">
    <text evidence="5">The sequence shown here is derived from an EMBL/GenBank/DDBJ whole genome shotgun (WGS) entry which is preliminary data.</text>
</comment>
<reference evidence="5 6" key="1">
    <citation type="journal article" date="2024" name="Nat. Commun.">
        <title>Phylogenomics reveals the evolutionary origins of lichenization in chlorophyte algae.</title>
        <authorList>
            <person name="Puginier C."/>
            <person name="Libourel C."/>
            <person name="Otte J."/>
            <person name="Skaloud P."/>
            <person name="Haon M."/>
            <person name="Grisel S."/>
            <person name="Petersen M."/>
            <person name="Berrin J.G."/>
            <person name="Delaux P.M."/>
            <person name="Dal Grande F."/>
            <person name="Keller J."/>
        </authorList>
    </citation>
    <scope>NUCLEOTIDE SEQUENCE [LARGE SCALE GENOMIC DNA]</scope>
    <source>
        <strain evidence="5 6">SAG 2036</strain>
    </source>
</reference>
<keyword evidence="6" id="KW-1185">Reference proteome</keyword>
<dbReference type="GO" id="GO:0015629">
    <property type="term" value="C:actin cytoskeleton"/>
    <property type="evidence" value="ECO:0007669"/>
    <property type="project" value="InterPro"/>
</dbReference>
<dbReference type="AlphaFoldDB" id="A0AAW1PAX9"/>
<gene>
    <name evidence="5" type="ORF">WJX73_001605</name>
</gene>
<sequence length="315" mass="33641">MAEERHTLHTARAALDSGLITEADYACVKDAFLKAQQIKAGLDAGFIQESDYQQVKAAFLQALNLQTAPGASHTLASTGEAAQPSGGLQQRASGLSESPMDATPAAVSESAPSSRPSSAAQSPVKTLPQGLAPAPAAAAAAPAPPAPLGPRSSILPTNIPSMGGTRRPKQNGTSMSGIIVEDDAINMYYFLKAKSTYRWAMWRIDDSGKKVILCNVGDANSSYQELLDALPETDCRFAVYDYQFTNSDNCVFNKLVFISWAPDTARIKLKMMYASTKDFFKGYLDGLSVELQASELDDITEDTVGETVRAVTTRS</sequence>
<evidence type="ECO:0000259" key="4">
    <source>
        <dbReference type="PROSITE" id="PS51263"/>
    </source>
</evidence>
<dbReference type="InterPro" id="IPR029006">
    <property type="entry name" value="ADF-H/Gelsolin-like_dom_sf"/>
</dbReference>
<dbReference type="EMBL" id="JALJOQ010000047">
    <property type="protein sequence ID" value="KAK9804944.1"/>
    <property type="molecule type" value="Genomic_DNA"/>
</dbReference>
<feature type="domain" description="ADF-H" evidence="4">
    <location>
        <begin position="176"/>
        <end position="309"/>
    </location>
</feature>
<feature type="compositionally biased region" description="Low complexity" evidence="3">
    <location>
        <begin position="132"/>
        <end position="141"/>
    </location>
</feature>
<feature type="region of interest" description="Disordered" evidence="3">
    <location>
        <begin position="74"/>
        <end position="174"/>
    </location>
</feature>
<evidence type="ECO:0000256" key="3">
    <source>
        <dbReference type="SAM" id="MobiDB-lite"/>
    </source>
</evidence>
<keyword evidence="2" id="KW-0009">Actin-binding</keyword>
<dbReference type="Gene3D" id="3.40.20.10">
    <property type="entry name" value="Severin"/>
    <property type="match status" value="1"/>
</dbReference>
<accession>A0AAW1PAX9</accession>
<feature type="compositionally biased region" description="Low complexity" evidence="3">
    <location>
        <begin position="102"/>
        <end position="123"/>
    </location>
</feature>
<proteinExistence type="inferred from homology"/>
<evidence type="ECO:0000256" key="1">
    <source>
        <dbReference type="ARBA" id="ARBA00006844"/>
    </source>
</evidence>
<dbReference type="SMART" id="SM00102">
    <property type="entry name" value="ADF"/>
    <property type="match status" value="1"/>
</dbReference>
<comment type="similarity">
    <text evidence="1">Belongs to the actin-binding proteins ADF family.</text>
</comment>
<dbReference type="InterPro" id="IPR002108">
    <property type="entry name" value="ADF-H"/>
</dbReference>
<dbReference type="Proteomes" id="UP001465755">
    <property type="component" value="Unassembled WGS sequence"/>
</dbReference>
<dbReference type="PROSITE" id="PS51263">
    <property type="entry name" value="ADF_H"/>
    <property type="match status" value="1"/>
</dbReference>
<dbReference type="Pfam" id="PF00241">
    <property type="entry name" value="Cofilin_ADF"/>
    <property type="match status" value="1"/>
</dbReference>
<dbReference type="SUPFAM" id="SSF55753">
    <property type="entry name" value="Actin depolymerizing proteins"/>
    <property type="match status" value="1"/>
</dbReference>
<dbReference type="InterPro" id="IPR017904">
    <property type="entry name" value="ADF/Cofilin"/>
</dbReference>
<evidence type="ECO:0000256" key="2">
    <source>
        <dbReference type="ARBA" id="ARBA00023203"/>
    </source>
</evidence>
<dbReference type="CDD" id="cd11286">
    <property type="entry name" value="ADF_cofilin_like"/>
    <property type="match status" value="1"/>
</dbReference>
<dbReference type="GO" id="GO:0003779">
    <property type="term" value="F:actin binding"/>
    <property type="evidence" value="ECO:0007669"/>
    <property type="project" value="UniProtKB-KW"/>
</dbReference>
<feature type="compositionally biased region" description="Polar residues" evidence="3">
    <location>
        <begin position="86"/>
        <end position="96"/>
    </location>
</feature>
<organism evidence="5 6">
    <name type="scientific">Symbiochloris irregularis</name>
    <dbReference type="NCBI Taxonomy" id="706552"/>
    <lineage>
        <taxon>Eukaryota</taxon>
        <taxon>Viridiplantae</taxon>
        <taxon>Chlorophyta</taxon>
        <taxon>core chlorophytes</taxon>
        <taxon>Trebouxiophyceae</taxon>
        <taxon>Trebouxiales</taxon>
        <taxon>Trebouxiaceae</taxon>
        <taxon>Symbiochloris</taxon>
    </lineage>
</organism>
<dbReference type="GO" id="GO:0030042">
    <property type="term" value="P:actin filament depolymerization"/>
    <property type="evidence" value="ECO:0007669"/>
    <property type="project" value="InterPro"/>
</dbReference>
<evidence type="ECO:0000313" key="6">
    <source>
        <dbReference type="Proteomes" id="UP001465755"/>
    </source>
</evidence>
<protein>
    <recommendedName>
        <fullName evidence="4">ADF-H domain-containing protein</fullName>
    </recommendedName>
</protein>
<evidence type="ECO:0000313" key="5">
    <source>
        <dbReference type="EMBL" id="KAK9804944.1"/>
    </source>
</evidence>
<name>A0AAW1PAX9_9CHLO</name>